<feature type="compositionally biased region" description="Basic and acidic residues" evidence="3">
    <location>
        <begin position="510"/>
        <end position="524"/>
    </location>
</feature>
<reference evidence="5" key="3">
    <citation type="submission" date="2025-09" db="UniProtKB">
        <authorList>
            <consortium name="Ensembl"/>
        </authorList>
    </citation>
    <scope>IDENTIFICATION</scope>
</reference>
<feature type="compositionally biased region" description="Basic and acidic residues" evidence="3">
    <location>
        <begin position="532"/>
        <end position="545"/>
    </location>
</feature>
<feature type="compositionally biased region" description="Low complexity" evidence="3">
    <location>
        <begin position="588"/>
        <end position="597"/>
    </location>
</feature>
<feature type="domain" description="Beta/gamma crystallin 'Greek key'" evidence="4">
    <location>
        <begin position="1151"/>
        <end position="1204"/>
    </location>
</feature>
<feature type="compositionally biased region" description="Polar residues" evidence="3">
    <location>
        <begin position="887"/>
        <end position="903"/>
    </location>
</feature>
<name>A0A8C7NXT6_ONCMY</name>
<feature type="domain" description="Beta/gamma crystallin 'Greek key'" evidence="4">
    <location>
        <begin position="1439"/>
        <end position="1481"/>
    </location>
</feature>
<keyword evidence="6" id="KW-1185">Reference proteome</keyword>
<dbReference type="Gene3D" id="2.60.20.10">
    <property type="entry name" value="Crystallins"/>
    <property type="match status" value="6"/>
</dbReference>
<evidence type="ECO:0000313" key="6">
    <source>
        <dbReference type="Proteomes" id="UP000694395"/>
    </source>
</evidence>
<dbReference type="PANTHER" id="PTHR11818:SF2">
    <property type="entry name" value="BETA_GAMMA CRYSTALLIN DOMAIN-CONTAINING PROTEIN 1"/>
    <property type="match status" value="1"/>
</dbReference>
<dbReference type="Ensembl" id="ENSOMYT00000015800.2">
    <property type="protein sequence ID" value="ENSOMYP00000014276.2"/>
    <property type="gene ID" value="ENSOMYG00000007034.2"/>
</dbReference>
<dbReference type="GeneTree" id="ENSGT00940000155695"/>
<protein>
    <recommendedName>
        <fullName evidence="4">Beta/gamma crystallin 'Greek key' domain-containing protein</fullName>
    </recommendedName>
</protein>
<evidence type="ECO:0000259" key="4">
    <source>
        <dbReference type="PROSITE" id="PS50915"/>
    </source>
</evidence>
<evidence type="ECO:0000256" key="2">
    <source>
        <dbReference type="ARBA" id="ARBA00022737"/>
    </source>
</evidence>
<feature type="compositionally biased region" description="Polar residues" evidence="3">
    <location>
        <begin position="488"/>
        <end position="507"/>
    </location>
</feature>
<feature type="compositionally biased region" description="Basic and acidic residues" evidence="3">
    <location>
        <begin position="781"/>
        <end position="790"/>
    </location>
</feature>
<dbReference type="Pfam" id="PF00030">
    <property type="entry name" value="Crystall"/>
    <property type="match status" value="5"/>
</dbReference>
<feature type="compositionally biased region" description="Polar residues" evidence="3">
    <location>
        <begin position="386"/>
        <end position="412"/>
    </location>
</feature>
<feature type="compositionally biased region" description="Basic and acidic residues" evidence="3">
    <location>
        <begin position="57"/>
        <end position="81"/>
    </location>
</feature>
<feature type="compositionally biased region" description="Polar residues" evidence="3">
    <location>
        <begin position="175"/>
        <end position="184"/>
    </location>
</feature>
<feature type="compositionally biased region" description="Polar residues" evidence="3">
    <location>
        <begin position="1"/>
        <end position="10"/>
    </location>
</feature>
<feature type="compositionally biased region" description="Basic and acidic residues" evidence="3">
    <location>
        <begin position="739"/>
        <end position="770"/>
    </location>
</feature>
<feature type="domain" description="Beta/gamma crystallin 'Greek key'" evidence="4">
    <location>
        <begin position="1526"/>
        <end position="1570"/>
    </location>
</feature>
<feature type="compositionally biased region" description="Basic and acidic residues" evidence="3">
    <location>
        <begin position="305"/>
        <end position="329"/>
    </location>
</feature>
<dbReference type="PROSITE" id="PS50915">
    <property type="entry name" value="CRYSTALLIN_BETA_GAMMA"/>
    <property type="match status" value="5"/>
</dbReference>
<feature type="compositionally biased region" description="Polar residues" evidence="3">
    <location>
        <begin position="84"/>
        <end position="109"/>
    </location>
</feature>
<feature type="compositionally biased region" description="Polar residues" evidence="3">
    <location>
        <begin position="191"/>
        <end position="204"/>
    </location>
</feature>
<feature type="compositionally biased region" description="Basic and acidic residues" evidence="3">
    <location>
        <begin position="283"/>
        <end position="292"/>
    </location>
</feature>
<feature type="compositionally biased region" description="Basic and acidic residues" evidence="3">
    <location>
        <begin position="426"/>
        <end position="458"/>
    </location>
</feature>
<dbReference type="SUPFAM" id="SSF50370">
    <property type="entry name" value="Ricin B-like lectins"/>
    <property type="match status" value="1"/>
</dbReference>
<evidence type="ECO:0000313" key="5">
    <source>
        <dbReference type="Ensembl" id="ENSOMYP00000014276.2"/>
    </source>
</evidence>
<feature type="compositionally biased region" description="Low complexity" evidence="3">
    <location>
        <begin position="375"/>
        <end position="385"/>
    </location>
</feature>
<dbReference type="SMART" id="SM00247">
    <property type="entry name" value="XTALbg"/>
    <property type="match status" value="5"/>
</dbReference>
<feature type="compositionally biased region" description="Basic and acidic residues" evidence="3">
    <location>
        <begin position="30"/>
        <end position="49"/>
    </location>
</feature>
<organism evidence="5 6">
    <name type="scientific">Oncorhynchus mykiss</name>
    <name type="common">Rainbow trout</name>
    <name type="synonym">Salmo gairdneri</name>
    <dbReference type="NCBI Taxonomy" id="8022"/>
    <lineage>
        <taxon>Eukaryota</taxon>
        <taxon>Metazoa</taxon>
        <taxon>Chordata</taxon>
        <taxon>Craniata</taxon>
        <taxon>Vertebrata</taxon>
        <taxon>Euteleostomi</taxon>
        <taxon>Actinopterygii</taxon>
        <taxon>Neopterygii</taxon>
        <taxon>Teleostei</taxon>
        <taxon>Protacanthopterygii</taxon>
        <taxon>Salmoniformes</taxon>
        <taxon>Salmonidae</taxon>
        <taxon>Salmoninae</taxon>
        <taxon>Oncorhynchus</taxon>
    </lineage>
</organism>
<proteinExistence type="inferred from homology"/>
<comment type="similarity">
    <text evidence="1">Belongs to the beta/gamma-crystallin family.</text>
</comment>
<sequence>MGVASPSKTYPRSADVSPTRKVTEQLRTNVNRELRLPDQREKSVERGDARSSSAPPVREKLKTIRERARNFAEAQKVDDKTMVPQKSSSIAGIAENSTDSAASKTTKQDIQGKLASGEKTPTRSTPKAEITLKPAEPDTTPVGVMPVPKADQTDSKTKDKEATETVELPKRPTNIDLNTSVKGGSSSDSSQLTPQVDSTNEVSPQSKANSRQNSRSKRRKSKGGESANHLNPSCDMKQEVTNTEQEVVNSKQEEAGTTKKMGTAFEQDVNTVTSPQYSQSVDVKSDVKKESVSENSQQVVIKKPAASDKQIKSLSDEKENSNKPLKEKMQSPTPPNVNKDNKMATSDPISVRKGPNDKTVDILPSQSSKGEKAEGGSSETTSTIKINQNVSKDNSKTSLSSHLPKNKQTLVQDPSRVEKGSPVPHAKVDNRPMQPEKKAVEMVKQPEKNTDTKSEKDLPSGSRQYTPETAGTKAVPTSVAPIKPPASLTPTQPSQSDKIASVVTQIDETAMGKKSDKCAIEPPKEGSSTRVPEQKTKSYHQDPVLEKQQTNVSKQTQSVMSSEAKTDEPSHDTLTHRVRPTPEPTPSMPSTTVPVVEKNTSIKTESKASKPTAVDSAQIPSETKAPEKTKGQGEKELPGAKPKSGEGSSLDVGKENSTAVKTESKASKPTEVDSAQIPSETKAREKTKGQGEKELPGPKPKSSEGSSLDVGKENSTAVKTESKASKPTAVDSAQIPLETKAREKTKVQGEKELPGPKPKSSEGPRLDVGKENSTVKTIAPEVKKSEDVKEGNTLPSQSQSEDREKTVMLPNGKLEEGKLNALEQKSSTSSCTTTVQERTTDENKGIVVTNPTLVGNVEIHPVTQLKTTNEKSTFFPSPGKVPKILSSTETTKKQSPVSPQHPSLNKLPLLGGGGSGLPLQRDTPSSWLDVDHRFPKPKLLRPAEPKLSSSVSESNLLDTSGELDDDDFIENIKRLGVPFSLPPRQNHHHHPPKPPFAMPAIREDRFEKTFDPEEFQFGLRRKREFSVETTQSLLPKLQRNQVKGELKPARASITDRDRGSILLKSLDTRSRLILEREKTTTEEGEGKRKEGGEGEEKEEEEAKVVKSRMSRLEGSCILSSLNKKEIIICSNYSISIIHILCVCLPAPICLCSWVLYERPGFEGRSIALEEGPIELTNVWADAGPPGSHPHVDIPMVIGSIRLAVWDYSIPHIDLFTEPEGHGRLAPYHDDTVEIMYLMAVVFTWWLVFSDPGFQGLLAVLEKGEYPYPEAWGFNTPFIGSLRPLKMGAFKVENPNEVKAVVYERPGFEGSCLEIDGEVFCFGDEGDEEASNLESNRLKSVALKTFMCIYVGEYFIPGFEGHQHVLEEGEYLDWRDWGGMTDQLLSIRPVLADFMSPHLKMFSERDFGELGANIDILEPIINIEDTGYGLKTQSVDVMGGVWVAFEEAGFSGKAYVLEKGLYGSPEDWGALSSKIASVMPVILCIRYVSQMQLFSEPGFQGSVHVVEDSVSALPHSFSLGSCKVLAGSWLAFEGQGFTERMYVLEEGDYPDLRAMGCVEPNSSVLSLQTTGFEFSMPSVTLFERSGLRGKRVVLTESSVNLQLAGGCSLVQSVLVEGGMWVLYEGINYRGAQILLKPGEVLDWRTFSSWQRIGSLRPLIQRQVHFRLRSQEGLLMSVTGEMDDIKLMRIQATDEMGGVEQIWFYRDGHLHCKVQEDCCVAPCSVAMPGSRMGLSPEPGKQPSCWSITPDGLIRYTASPDLLLEVKGGQHYDRNQVILNAFDPNKPNQRWTVEIL</sequence>
<feature type="compositionally biased region" description="Basic and acidic residues" evidence="3">
    <location>
        <begin position="564"/>
        <end position="575"/>
    </location>
</feature>
<feature type="domain" description="Beta/gamma crystallin 'Greek key'" evidence="4">
    <location>
        <begin position="1243"/>
        <end position="1285"/>
    </location>
</feature>
<dbReference type="InterPro" id="IPR001064">
    <property type="entry name" value="Beta/gamma_crystallin"/>
</dbReference>
<keyword evidence="2" id="KW-0677">Repeat</keyword>
<evidence type="ECO:0000256" key="3">
    <source>
        <dbReference type="SAM" id="MobiDB-lite"/>
    </source>
</evidence>
<feature type="region of interest" description="Disordered" evidence="3">
    <location>
        <begin position="887"/>
        <end position="930"/>
    </location>
</feature>
<feature type="region of interest" description="Disordered" evidence="3">
    <location>
        <begin position="1"/>
        <end position="838"/>
    </location>
</feature>
<feature type="compositionally biased region" description="Polar residues" evidence="3">
    <location>
        <begin position="268"/>
        <end position="279"/>
    </location>
</feature>
<reference evidence="5" key="2">
    <citation type="submission" date="2025-08" db="UniProtKB">
        <authorList>
            <consortium name="Ensembl"/>
        </authorList>
    </citation>
    <scope>IDENTIFICATION</scope>
</reference>
<feature type="compositionally biased region" description="Polar residues" evidence="3">
    <location>
        <begin position="547"/>
        <end position="563"/>
    </location>
</feature>
<dbReference type="Gene3D" id="2.80.10.50">
    <property type="match status" value="1"/>
</dbReference>
<dbReference type="PROSITE" id="PS50231">
    <property type="entry name" value="RICIN_B_LECTIN"/>
    <property type="match status" value="1"/>
</dbReference>
<feature type="compositionally biased region" description="Basic and acidic residues" evidence="3">
    <location>
        <begin position="681"/>
        <end position="696"/>
    </location>
</feature>
<feature type="compositionally biased region" description="Basic and acidic residues" evidence="3">
    <location>
        <begin position="662"/>
        <end position="671"/>
    </location>
</feature>
<accession>A0A8C7NXT6</accession>
<feature type="compositionally biased region" description="Basic and acidic residues" evidence="3">
    <location>
        <begin position="624"/>
        <end position="638"/>
    </location>
</feature>
<feature type="domain" description="Beta/gamma crystallin 'Greek key'" evidence="4">
    <location>
        <begin position="1617"/>
        <end position="1658"/>
    </location>
</feature>
<dbReference type="InterPro" id="IPR011024">
    <property type="entry name" value="G_crystallin-like"/>
</dbReference>
<evidence type="ECO:0000256" key="1">
    <source>
        <dbReference type="ARBA" id="ARBA00009646"/>
    </source>
</evidence>
<dbReference type="InterPro" id="IPR035992">
    <property type="entry name" value="Ricin_B-like_lectins"/>
</dbReference>
<dbReference type="Proteomes" id="UP000694395">
    <property type="component" value="Chromosome 8"/>
</dbReference>
<feature type="compositionally biased region" description="Polar residues" evidence="3">
    <location>
        <begin position="239"/>
        <end position="250"/>
    </location>
</feature>
<dbReference type="InterPro" id="IPR050252">
    <property type="entry name" value="Beta/Gamma-Crystallin"/>
</dbReference>
<feature type="region of interest" description="Disordered" evidence="3">
    <location>
        <begin position="1074"/>
        <end position="1102"/>
    </location>
</feature>
<feature type="compositionally biased region" description="Basic and acidic residues" evidence="3">
    <location>
        <begin position="151"/>
        <end position="170"/>
    </location>
</feature>
<reference evidence="5" key="1">
    <citation type="submission" date="2020-07" db="EMBL/GenBank/DDBJ databases">
        <title>A long reads based de novo assembly of the rainbow trout Arlee double haploid line genome.</title>
        <authorList>
            <person name="Gao G."/>
            <person name="Palti Y."/>
        </authorList>
    </citation>
    <scope>NUCLEOTIDE SEQUENCE [LARGE SCALE GENOMIC DNA]</scope>
</reference>
<feature type="compositionally biased region" description="Polar residues" evidence="3">
    <location>
        <begin position="823"/>
        <end position="837"/>
    </location>
</feature>
<dbReference type="PANTHER" id="PTHR11818">
    <property type="entry name" value="BETA/GAMMA CRYSTALLIN"/>
    <property type="match status" value="1"/>
</dbReference>
<dbReference type="SUPFAM" id="SSF49695">
    <property type="entry name" value="gamma-Crystallin-like"/>
    <property type="match status" value="3"/>
</dbReference>